<keyword evidence="3" id="KW-1185">Reference proteome</keyword>
<dbReference type="AlphaFoldDB" id="A0A1I3SV32"/>
<reference evidence="3" key="1">
    <citation type="submission" date="2016-10" db="EMBL/GenBank/DDBJ databases">
        <authorList>
            <person name="Varghese N."/>
            <person name="Submissions S."/>
        </authorList>
    </citation>
    <scope>NUCLEOTIDE SEQUENCE [LARGE SCALE GENOMIC DNA]</scope>
    <source>
        <strain evidence="3">DSM 21857</strain>
    </source>
</reference>
<evidence type="ECO:0000313" key="2">
    <source>
        <dbReference type="EMBL" id="SFJ62062.1"/>
    </source>
</evidence>
<dbReference type="STRING" id="1121003.SAMN03080618_03469"/>
<feature type="transmembrane region" description="Helical" evidence="1">
    <location>
        <begin position="12"/>
        <end position="31"/>
    </location>
</feature>
<keyword evidence="1" id="KW-0812">Transmembrane</keyword>
<sequence length="209" mass="22713">MIDWRDFFPVDALAPLIGGLLLWFGVNYLVLAPNVIGPRLAEKYYTPACLASVEAGRAELAQRFAAADAEWLERAEKNSREIRQKYSGSGGVFGGIIGMYGAEGQRFMQKHGNTLSQWGSGPLEQAISQGLAEARAQYDAKRKAEIDELRRAQRYSDAPAFCGCNVAAGMSDKLDLALFTSTVRLYKPAGIADLEAGRVFDQCGTAPVV</sequence>
<organism evidence="2 3">
    <name type="scientific">Aquamicrobium aerolatum DSM 21857</name>
    <dbReference type="NCBI Taxonomy" id="1121003"/>
    <lineage>
        <taxon>Bacteria</taxon>
        <taxon>Pseudomonadati</taxon>
        <taxon>Pseudomonadota</taxon>
        <taxon>Alphaproteobacteria</taxon>
        <taxon>Hyphomicrobiales</taxon>
        <taxon>Phyllobacteriaceae</taxon>
        <taxon>Aerobium</taxon>
    </lineage>
</organism>
<evidence type="ECO:0000313" key="3">
    <source>
        <dbReference type="Proteomes" id="UP000242763"/>
    </source>
</evidence>
<dbReference type="OrthoDB" id="8480486at2"/>
<evidence type="ECO:0000256" key="1">
    <source>
        <dbReference type="SAM" id="Phobius"/>
    </source>
</evidence>
<name>A0A1I3SV32_9HYPH</name>
<proteinExistence type="predicted"/>
<protein>
    <submittedName>
        <fullName evidence="2">Uncharacterized protein</fullName>
    </submittedName>
</protein>
<gene>
    <name evidence="2" type="ORF">SAMN03080618_03469</name>
</gene>
<keyword evidence="1" id="KW-0472">Membrane</keyword>
<dbReference type="RefSeq" id="WP_091524963.1">
    <property type="nucleotide sequence ID" value="NZ_FORF01000036.1"/>
</dbReference>
<dbReference type="EMBL" id="FORF01000036">
    <property type="protein sequence ID" value="SFJ62062.1"/>
    <property type="molecule type" value="Genomic_DNA"/>
</dbReference>
<dbReference type="Proteomes" id="UP000242763">
    <property type="component" value="Unassembled WGS sequence"/>
</dbReference>
<keyword evidence="1" id="KW-1133">Transmembrane helix</keyword>
<accession>A0A1I3SV32</accession>